<evidence type="ECO:0000313" key="10">
    <source>
        <dbReference type="EMBL" id="KAB1154211.1"/>
    </source>
</evidence>
<dbReference type="GO" id="GO:0046872">
    <property type="term" value="F:metal ion binding"/>
    <property type="evidence" value="ECO:0007669"/>
    <property type="project" value="UniProtKB-KW"/>
</dbReference>
<dbReference type="Gene3D" id="1.10.340.30">
    <property type="entry name" value="Hypothetical protein, domain 2"/>
    <property type="match status" value="1"/>
</dbReference>
<evidence type="ECO:0000256" key="7">
    <source>
        <dbReference type="ARBA" id="ARBA00057608"/>
    </source>
</evidence>
<dbReference type="RefSeq" id="WP_150900845.1">
    <property type="nucleotide sequence ID" value="NZ_CBDCSN010000002.1"/>
</dbReference>
<dbReference type="InterPro" id="IPR004597">
    <property type="entry name" value="Tag"/>
</dbReference>
<dbReference type="InterPro" id="IPR005019">
    <property type="entry name" value="Adenine_glyco"/>
</dbReference>
<evidence type="ECO:0000256" key="8">
    <source>
        <dbReference type="ARBA" id="ARBA00066766"/>
    </source>
</evidence>
<dbReference type="Proteomes" id="UP000467305">
    <property type="component" value="Unassembled WGS sequence"/>
</dbReference>
<keyword evidence="5" id="KW-0234">DNA repair</keyword>
<name>A0A7J5A9G3_9FLAO</name>
<feature type="binding site" evidence="9">
    <location>
        <position position="10"/>
    </location>
    <ligand>
        <name>Zn(2+)</name>
        <dbReference type="ChEBI" id="CHEBI:29105"/>
    </ligand>
</feature>
<protein>
    <recommendedName>
        <fullName evidence="8">DNA-3-methyladenine glycosylase I</fullName>
        <ecNumber evidence="8">3.2.2.20</ecNumber>
    </recommendedName>
</protein>
<keyword evidence="3" id="KW-0378">Hydrolase</keyword>
<dbReference type="Pfam" id="PF03352">
    <property type="entry name" value="Adenine_glyco"/>
    <property type="match status" value="1"/>
</dbReference>
<accession>A0A7J5A9G3</accession>
<evidence type="ECO:0000256" key="9">
    <source>
        <dbReference type="PIRSR" id="PIRSR604597-1"/>
    </source>
</evidence>
<dbReference type="PANTHER" id="PTHR30037:SF4">
    <property type="entry name" value="DNA-3-METHYLADENINE GLYCOSYLASE I"/>
    <property type="match status" value="1"/>
</dbReference>
<keyword evidence="4 9" id="KW-0862">Zinc</keyword>
<keyword evidence="2" id="KW-0227">DNA damage</keyword>
<evidence type="ECO:0000256" key="4">
    <source>
        <dbReference type="ARBA" id="ARBA00022833"/>
    </source>
</evidence>
<reference evidence="10 11" key="1">
    <citation type="submission" date="2019-09" db="EMBL/GenBank/DDBJ databases">
        <authorList>
            <person name="Cao W.R."/>
        </authorList>
    </citation>
    <scope>NUCLEOTIDE SEQUENCE [LARGE SCALE GENOMIC DNA]</scope>
    <source>
        <strain evidence="11">a4</strain>
    </source>
</reference>
<comment type="catalytic activity">
    <reaction evidence="6">
        <text>Hydrolysis of alkylated DNA, releasing 3-methyladenine.</text>
        <dbReference type="EC" id="3.2.2.20"/>
    </reaction>
</comment>
<keyword evidence="1 9" id="KW-0479">Metal-binding</keyword>
<feature type="binding site" evidence="9">
    <location>
        <position position="23"/>
    </location>
    <ligand>
        <name>Zn(2+)</name>
        <dbReference type="ChEBI" id="CHEBI:29105"/>
    </ligand>
</feature>
<dbReference type="InterPro" id="IPR011257">
    <property type="entry name" value="DNA_glycosylase"/>
</dbReference>
<evidence type="ECO:0000256" key="5">
    <source>
        <dbReference type="ARBA" id="ARBA00023204"/>
    </source>
</evidence>
<dbReference type="SUPFAM" id="SSF48150">
    <property type="entry name" value="DNA-glycosylase"/>
    <property type="match status" value="1"/>
</dbReference>
<dbReference type="NCBIfam" id="TIGR00624">
    <property type="entry name" value="tag"/>
    <property type="match status" value="1"/>
</dbReference>
<dbReference type="AlphaFoldDB" id="A0A7J5A9G3"/>
<feature type="binding site" evidence="9">
    <location>
        <position position="185"/>
    </location>
    <ligand>
        <name>Zn(2+)</name>
        <dbReference type="ChEBI" id="CHEBI:29105"/>
    </ligand>
</feature>
<evidence type="ECO:0000256" key="1">
    <source>
        <dbReference type="ARBA" id="ARBA00022723"/>
    </source>
</evidence>
<evidence type="ECO:0000256" key="3">
    <source>
        <dbReference type="ARBA" id="ARBA00022801"/>
    </source>
</evidence>
<dbReference type="FunFam" id="1.10.340.30:FF:000009">
    <property type="entry name" value="DNA-3-methyladenine glycosylase I"/>
    <property type="match status" value="1"/>
</dbReference>
<evidence type="ECO:0000256" key="6">
    <source>
        <dbReference type="ARBA" id="ARBA00052558"/>
    </source>
</evidence>
<dbReference type="PANTHER" id="PTHR30037">
    <property type="entry name" value="DNA-3-METHYLADENINE GLYCOSYLASE 1"/>
    <property type="match status" value="1"/>
</dbReference>
<dbReference type="GO" id="GO:0008725">
    <property type="term" value="F:DNA-3-methyladenine glycosylase activity"/>
    <property type="evidence" value="ECO:0007669"/>
    <property type="project" value="UniProtKB-EC"/>
</dbReference>
<dbReference type="OrthoDB" id="9807664at2"/>
<organism evidence="10 11">
    <name type="scientific">Tenacibaculum aiptasiae</name>
    <dbReference type="NCBI Taxonomy" id="426481"/>
    <lineage>
        <taxon>Bacteria</taxon>
        <taxon>Pseudomonadati</taxon>
        <taxon>Bacteroidota</taxon>
        <taxon>Flavobacteriia</taxon>
        <taxon>Flavobacteriales</taxon>
        <taxon>Flavobacteriaceae</taxon>
        <taxon>Tenacibaculum</taxon>
    </lineage>
</organism>
<gene>
    <name evidence="10" type="ORF">F7018_14645</name>
</gene>
<evidence type="ECO:0000256" key="2">
    <source>
        <dbReference type="ARBA" id="ARBA00022763"/>
    </source>
</evidence>
<dbReference type="EMBL" id="WAAU01000029">
    <property type="protein sequence ID" value="KAB1154211.1"/>
    <property type="molecule type" value="Genomic_DNA"/>
</dbReference>
<dbReference type="GO" id="GO:0006284">
    <property type="term" value="P:base-excision repair"/>
    <property type="evidence" value="ECO:0007669"/>
    <property type="project" value="InterPro"/>
</dbReference>
<feature type="binding site" evidence="9">
    <location>
        <position position="181"/>
    </location>
    <ligand>
        <name>Zn(2+)</name>
        <dbReference type="ChEBI" id="CHEBI:29105"/>
    </ligand>
</feature>
<dbReference type="InterPro" id="IPR052891">
    <property type="entry name" value="DNA-3mA_glycosylase"/>
</dbReference>
<comment type="caution">
    <text evidence="10">The sequence shown here is derived from an EMBL/GenBank/DDBJ whole genome shotgun (WGS) entry which is preliminary data.</text>
</comment>
<evidence type="ECO:0000313" key="11">
    <source>
        <dbReference type="Proteomes" id="UP000467305"/>
    </source>
</evidence>
<sequence>MESTTELKRCKWCSNDLVYQDYHDNEWGVPKYDDRTLFEMLILEGAQAGLSWITILKRRENYRKAFDNFDVQKVAKYSEKDIDRLVNDKGIIRNKLKINSAIKNAKVFIEIQKEFGSFSKYIWSKINDTPIINHYKDATVLPVTSSLAEQISKELKKKGMSFVGPIIVYSYMQSIGMINDHTLDCFLRK</sequence>
<dbReference type="EC" id="3.2.2.20" evidence="8"/>
<comment type="function">
    <text evidence="7">Hydrolysis of the deoxyribose N-glycosidic bond to excise 3-methyladenine from the damaged DNA polymer formed by alkylation lesions.</text>
</comment>
<proteinExistence type="predicted"/>
<keyword evidence="11" id="KW-1185">Reference proteome</keyword>